<proteinExistence type="predicted"/>
<evidence type="ECO:0000256" key="1">
    <source>
        <dbReference type="SAM" id="Phobius"/>
    </source>
</evidence>
<dbReference type="AlphaFoldDB" id="A0A4Q1CBI8"/>
<organism evidence="2 3">
    <name type="scientific">Oleiharenicola lentus</name>
    <dbReference type="NCBI Taxonomy" id="2508720"/>
    <lineage>
        <taxon>Bacteria</taxon>
        <taxon>Pseudomonadati</taxon>
        <taxon>Verrucomicrobiota</taxon>
        <taxon>Opitutia</taxon>
        <taxon>Opitutales</taxon>
        <taxon>Opitutaceae</taxon>
        <taxon>Oleiharenicola</taxon>
    </lineage>
</organism>
<feature type="transmembrane region" description="Helical" evidence="1">
    <location>
        <begin position="230"/>
        <end position="252"/>
    </location>
</feature>
<keyword evidence="1" id="KW-0812">Transmembrane</keyword>
<evidence type="ECO:0000313" key="3">
    <source>
        <dbReference type="Proteomes" id="UP000290218"/>
    </source>
</evidence>
<dbReference type="RefSeq" id="WP_129047841.1">
    <property type="nucleotide sequence ID" value="NZ_SDHX01000001.1"/>
</dbReference>
<protein>
    <submittedName>
        <fullName evidence="2">Uncharacterized protein</fullName>
    </submittedName>
</protein>
<gene>
    <name evidence="2" type="ORF">ESB00_11575</name>
</gene>
<dbReference type="OrthoDB" id="10020956at2"/>
<comment type="caution">
    <text evidence="2">The sequence shown here is derived from an EMBL/GenBank/DDBJ whole genome shotgun (WGS) entry which is preliminary data.</text>
</comment>
<feature type="transmembrane region" description="Helical" evidence="1">
    <location>
        <begin position="129"/>
        <end position="153"/>
    </location>
</feature>
<keyword evidence="3" id="KW-1185">Reference proteome</keyword>
<dbReference type="Proteomes" id="UP000290218">
    <property type="component" value="Unassembled WGS sequence"/>
</dbReference>
<accession>A0A4Q1CBI8</accession>
<dbReference type="EMBL" id="SDHX01000001">
    <property type="protein sequence ID" value="RXK56473.1"/>
    <property type="molecule type" value="Genomic_DNA"/>
</dbReference>
<reference evidence="2 3" key="1">
    <citation type="submission" date="2019-01" db="EMBL/GenBank/DDBJ databases">
        <title>Lacunisphaera sp. strain TWA-58.</title>
        <authorList>
            <person name="Chen W.-M."/>
        </authorList>
    </citation>
    <scope>NUCLEOTIDE SEQUENCE [LARGE SCALE GENOMIC DNA]</scope>
    <source>
        <strain evidence="2 3">TWA-58</strain>
    </source>
</reference>
<evidence type="ECO:0000313" key="2">
    <source>
        <dbReference type="EMBL" id="RXK56473.1"/>
    </source>
</evidence>
<feature type="transmembrane region" description="Helical" evidence="1">
    <location>
        <begin position="95"/>
        <end position="117"/>
    </location>
</feature>
<feature type="transmembrane region" description="Helical" evidence="1">
    <location>
        <begin position="57"/>
        <end position="74"/>
    </location>
</feature>
<sequence length="596" mass="66581">MKHIWHLIKYDAARDGGALLLWALLFVGQVVLGVVARNPREFDLNQTVYLQMGNTGLVMVQIVMGYVLVARLVQADTLAGTTAFWRTRPISSRRLLVAKALGSFLLFGLMPVMLLLPWWLYCGFGWREILWAGIDTLGWQLLMIAPAFLIASLTDELGRLLLWSFMLLIGLLSWALLLQVVWGSVEWRGRVIGLGAGVMYTRLWVGALVFVLGAGAIAVHHYLTSHLLRSIVLVAGWLGLICVVGLGVTWNWSGRFATLAELKAEQIANPEERVSIKWESATGNMVRSTRKGVVSTEEARLQVILRASGIPDDTRLDVQSAQQNWTWAGGPTLSRGGFFGNEYQGYVFPDGDHTQAGFIRLRYSLPTPEQDEETRQALAVTQQKMDERARARGVNISRPLSLPEDKQGLLFDQTRVPNSLFAKMQAEPPAYEANLRCVLYRPEVTVAVSVADESDATGQGEALHFRRVGKDDEALVVTLPSVRVSGLWFSNTVSERTRGARWKRNILQVNRVTGDVVVGRNLMRAQAQMAIAGVSLYWSVFDLKSPKTLRKGKLVAKYPEWQRDTFLAMIVEREVGRFDQTVRVEKFEVTTQADGL</sequence>
<keyword evidence="1" id="KW-1133">Transmembrane helix</keyword>
<feature type="transmembrane region" description="Helical" evidence="1">
    <location>
        <begin position="160"/>
        <end position="182"/>
    </location>
</feature>
<name>A0A4Q1CBI8_9BACT</name>
<feature type="transmembrane region" description="Helical" evidence="1">
    <location>
        <begin position="202"/>
        <end position="223"/>
    </location>
</feature>
<keyword evidence="1" id="KW-0472">Membrane</keyword>